<dbReference type="EMBL" id="FLRE01000024">
    <property type="protein sequence ID" value="SBT31824.1"/>
    <property type="molecule type" value="Genomic_DNA"/>
</dbReference>
<feature type="region of interest" description="Disordered" evidence="2">
    <location>
        <begin position="650"/>
        <end position="707"/>
    </location>
</feature>
<feature type="compositionally biased region" description="Basic and acidic residues" evidence="2">
    <location>
        <begin position="24"/>
        <end position="35"/>
    </location>
</feature>
<dbReference type="NCBIfam" id="TIGR00449">
    <property type="entry name" value="tgt_general"/>
    <property type="match status" value="2"/>
</dbReference>
<dbReference type="InterPro" id="IPR050076">
    <property type="entry name" value="ArchSynthase1/Queuine_TRR"/>
</dbReference>
<dbReference type="AlphaFoldDB" id="A0A1A8YJV3"/>
<dbReference type="Gene3D" id="3.20.20.105">
    <property type="entry name" value="Queuine tRNA-ribosyltransferase-like"/>
    <property type="match status" value="1"/>
</dbReference>
<feature type="domain" description="tRNA-guanine(15) transglycosylase-like" evidence="3">
    <location>
        <begin position="224"/>
        <end position="321"/>
    </location>
</feature>
<name>A0A1A8YJV3_PLAOA</name>
<accession>A0A1A8YJV3</accession>
<dbReference type="Pfam" id="PF01702">
    <property type="entry name" value="TGT"/>
    <property type="match status" value="2"/>
</dbReference>
<proteinExistence type="predicted"/>
<dbReference type="InterPro" id="IPR036511">
    <property type="entry name" value="TGT-like_sf"/>
</dbReference>
<evidence type="ECO:0000313" key="4">
    <source>
        <dbReference type="EMBL" id="SBT31824.1"/>
    </source>
</evidence>
<evidence type="ECO:0000259" key="3">
    <source>
        <dbReference type="Pfam" id="PF01702"/>
    </source>
</evidence>
<dbReference type="PANTHER" id="PTHR46499:SF1">
    <property type="entry name" value="QUEUINE TRNA-RIBOSYLTRANSFERASE"/>
    <property type="match status" value="1"/>
</dbReference>
<evidence type="ECO:0000256" key="1">
    <source>
        <dbReference type="ARBA" id="ARBA00022694"/>
    </source>
</evidence>
<dbReference type="SUPFAM" id="SSF51713">
    <property type="entry name" value="tRNA-guanine transglycosylase"/>
    <property type="match status" value="1"/>
</dbReference>
<dbReference type="InterPro" id="IPR002616">
    <property type="entry name" value="tRNA_ribo_trans-like"/>
</dbReference>
<feature type="compositionally biased region" description="Basic and acidic residues" evidence="2">
    <location>
        <begin position="340"/>
        <end position="378"/>
    </location>
</feature>
<sequence>MEEGGGALRFLPFMKSCAKVKGTRPYENRSNESMKKSKQCVMKSSPHDNAESSQKHIKKKMKNAISASDIGNINRSTKSEYEEPLSFDFLTKQNYKEYDDFVNFCETNFAYIDMREVNNVISEMKKNNVSYLANCLSSSSEEEADDTGKSKEVREVGKINETVEASEPIPGDDATCFQEKKKTYRKNLKLVNIRKSKRARVNMIVIKKKYIDEKDCGEEKEKKNTVIISPIFMPVGTKCCIKGLVKEEVKEICNYIILSNTYHISNIYDMSTFKNNRDINNFLKFPNAMLTDSGGFQMVSLSKRIKIMEEGILFNNIYDSSIIKGNIKYFGGFNEEGNAHTEGRNAHAEERNAHTEGRNAHAEGRNAHAEERNAHTEEGQGENILLSPEMSIRLQNIIGSDIIMALDDVRSAMETDVQKIEEAMYRTNRWLRRCIESHEKKDEQSLFGIIQGGLNIHFRNKSMEFILNQKLNGYAIGGLCGGEKKKKFIHIINHCSNENNSKYNYLPVNKCRYIMGIGYIIDILFCSLFGYDMYDCVYPSRTARFNTALSYDGTIKLKQAKYKYDFTPIVKNCTCYVCSHYSKASLHILISKRNPIVNILLTIHNIFFTLHFCHLMRVSIFSNKIELFTTTVLYNHFVIGHKNGNYKIPDTDEETSNAEKNKNHDVRNISDLPMNNYSPSVESKREKNISPPRNIPQNANNSNEKEFTNNHMKNEENLIKASETNPFSSSYQTSEKEKMILKLKESLPQWALEALEYADIELKF</sequence>
<dbReference type="GO" id="GO:0002099">
    <property type="term" value="P:tRNA wobble guanine modification"/>
    <property type="evidence" value="ECO:0007669"/>
    <property type="project" value="TreeGrafter"/>
</dbReference>
<gene>
    <name evidence="4" type="ORF">POVWA2_006340</name>
</gene>
<keyword evidence="1" id="KW-0819">tRNA processing</keyword>
<evidence type="ECO:0000313" key="5">
    <source>
        <dbReference type="Proteomes" id="UP000078550"/>
    </source>
</evidence>
<protein>
    <submittedName>
        <fullName evidence="4">Queuine tRNA-ribosyltransferase, putative</fullName>
    </submittedName>
</protein>
<reference evidence="5" key="1">
    <citation type="submission" date="2016-05" db="EMBL/GenBank/DDBJ databases">
        <authorList>
            <person name="Naeem Raeece"/>
        </authorList>
    </citation>
    <scope>NUCLEOTIDE SEQUENCE [LARGE SCALE GENOMIC DNA]</scope>
</reference>
<dbReference type="GO" id="GO:0016740">
    <property type="term" value="F:transferase activity"/>
    <property type="evidence" value="ECO:0007669"/>
    <property type="project" value="UniProtKB-KW"/>
</dbReference>
<keyword evidence="4" id="KW-0808">Transferase</keyword>
<dbReference type="PANTHER" id="PTHR46499">
    <property type="entry name" value="QUEUINE TRNA-RIBOSYLTRANSFERASE"/>
    <property type="match status" value="1"/>
</dbReference>
<dbReference type="Proteomes" id="UP000078550">
    <property type="component" value="Unassembled WGS sequence"/>
</dbReference>
<feature type="compositionally biased region" description="Basic and acidic residues" evidence="2">
    <location>
        <begin position="657"/>
        <end position="668"/>
    </location>
</feature>
<feature type="domain" description="tRNA-guanine(15) transglycosylase-like" evidence="3">
    <location>
        <begin position="372"/>
        <end position="636"/>
    </location>
</feature>
<feature type="region of interest" description="Disordered" evidence="2">
    <location>
        <begin position="24"/>
        <end position="53"/>
    </location>
</feature>
<feature type="region of interest" description="Disordered" evidence="2">
    <location>
        <begin position="340"/>
        <end position="382"/>
    </location>
</feature>
<evidence type="ECO:0000256" key="2">
    <source>
        <dbReference type="SAM" id="MobiDB-lite"/>
    </source>
</evidence>
<organism evidence="4 5">
    <name type="scientific">Plasmodium ovale wallikeri</name>
    <dbReference type="NCBI Taxonomy" id="864142"/>
    <lineage>
        <taxon>Eukaryota</taxon>
        <taxon>Sar</taxon>
        <taxon>Alveolata</taxon>
        <taxon>Apicomplexa</taxon>
        <taxon>Aconoidasida</taxon>
        <taxon>Haemosporida</taxon>
        <taxon>Plasmodiidae</taxon>
        <taxon>Plasmodium</taxon>
        <taxon>Plasmodium (Plasmodium)</taxon>
    </lineage>
</organism>
<dbReference type="GO" id="GO:0005737">
    <property type="term" value="C:cytoplasm"/>
    <property type="evidence" value="ECO:0007669"/>
    <property type="project" value="TreeGrafter"/>
</dbReference>
<dbReference type="FunFam" id="3.20.20.105:FF:000004">
    <property type="entry name" value="Queuine tRNA-ribosyltransferase"/>
    <property type="match status" value="1"/>
</dbReference>